<dbReference type="RefSeq" id="WP_393994625.1">
    <property type="nucleotide sequence ID" value="NZ_JBAFVH010000021.1"/>
</dbReference>
<dbReference type="InterPro" id="IPR017459">
    <property type="entry name" value="Glycosyl_Trfase_fam3_N_dom"/>
</dbReference>
<evidence type="ECO:0000256" key="2">
    <source>
        <dbReference type="ARBA" id="ARBA00022458"/>
    </source>
</evidence>
<evidence type="ECO:0000256" key="1">
    <source>
        <dbReference type="ARBA" id="ARBA00009437"/>
    </source>
</evidence>
<feature type="domain" description="HTH lysR-type" evidence="9">
    <location>
        <begin position="29"/>
        <end position="83"/>
    </location>
</feature>
<dbReference type="NCBIfam" id="NF006564">
    <property type="entry name" value="PRK09071.1"/>
    <property type="match status" value="1"/>
</dbReference>
<dbReference type="InterPro" id="IPR035902">
    <property type="entry name" value="Nuc_phospho_transferase"/>
</dbReference>
<organism evidence="10 11">
    <name type="scientific">Xanthobacter oligotrophicus</name>
    <dbReference type="NCBI Taxonomy" id="2607286"/>
    <lineage>
        <taxon>Bacteria</taxon>
        <taxon>Pseudomonadati</taxon>
        <taxon>Pseudomonadota</taxon>
        <taxon>Alphaproteobacteria</taxon>
        <taxon>Hyphomicrobiales</taxon>
        <taxon>Xanthobacteraceae</taxon>
        <taxon>Xanthobacter</taxon>
    </lineage>
</organism>
<evidence type="ECO:0000256" key="7">
    <source>
        <dbReference type="ARBA" id="ARBA00023163"/>
    </source>
</evidence>
<dbReference type="SUPFAM" id="SSF46785">
    <property type="entry name" value="Winged helix' DNA-binding domain"/>
    <property type="match status" value="1"/>
</dbReference>
<evidence type="ECO:0000256" key="6">
    <source>
        <dbReference type="ARBA" id="ARBA00023125"/>
    </source>
</evidence>
<keyword evidence="4 10" id="KW-0808">Transferase</keyword>
<evidence type="ECO:0000256" key="5">
    <source>
        <dbReference type="ARBA" id="ARBA00023015"/>
    </source>
</evidence>
<dbReference type="PANTHER" id="PTHR30118:SF15">
    <property type="entry name" value="TRANSCRIPTIONAL REGULATORY PROTEIN"/>
    <property type="match status" value="1"/>
</dbReference>
<proteinExistence type="inferred from homology"/>
<dbReference type="Pfam" id="PF00126">
    <property type="entry name" value="HTH_1"/>
    <property type="match status" value="1"/>
</dbReference>
<reference evidence="10 11" key="1">
    <citation type="submission" date="2024-02" db="EMBL/GenBank/DDBJ databases">
        <title>Expansion and revision of Xanthobacter and proposal of Roseixanthobacter gen. nov.</title>
        <authorList>
            <person name="Soltysiak M.P.M."/>
            <person name="Jalihal A."/>
            <person name="Ory A."/>
            <person name="Chrisophersen C."/>
            <person name="Lee A.D."/>
            <person name="Boulton J."/>
            <person name="Springer M."/>
        </authorList>
    </citation>
    <scope>NUCLEOTIDE SEQUENCE [LARGE SCALE GENOMIC DNA]</scope>
    <source>
        <strain evidence="10 11">23A</strain>
    </source>
</reference>
<keyword evidence="2" id="KW-0536">Nodulation</keyword>
<evidence type="ECO:0000313" key="11">
    <source>
        <dbReference type="Proteomes" id="UP001604002"/>
    </source>
</evidence>
<dbReference type="SUPFAM" id="SSF52418">
    <property type="entry name" value="Nucleoside phosphorylase/phosphoribosyltransferase catalytic domain"/>
    <property type="match status" value="1"/>
</dbReference>
<feature type="compositionally biased region" description="Basic and acidic residues" evidence="8">
    <location>
        <begin position="1"/>
        <end position="16"/>
    </location>
</feature>
<keyword evidence="3" id="KW-0328">Glycosyltransferase</keyword>
<dbReference type="PANTHER" id="PTHR30118">
    <property type="entry name" value="HTH-TYPE TRANSCRIPTIONAL REGULATOR LEUO-RELATED"/>
    <property type="match status" value="1"/>
</dbReference>
<dbReference type="Gene3D" id="1.20.970.10">
    <property type="entry name" value="Transferase, Pyrimidine Nucleoside Phosphorylase, Chain C"/>
    <property type="match status" value="1"/>
</dbReference>
<evidence type="ECO:0000313" key="10">
    <source>
        <dbReference type="EMBL" id="MFG1375098.1"/>
    </source>
</evidence>
<name>A0ABW7A2J1_9HYPH</name>
<dbReference type="InterPro" id="IPR000847">
    <property type="entry name" value="LysR_HTH_N"/>
</dbReference>
<comment type="caution">
    <text evidence="10">The sequence shown here is derived from an EMBL/GenBank/DDBJ whole genome shotgun (WGS) entry which is preliminary data.</text>
</comment>
<dbReference type="InterPro" id="IPR050389">
    <property type="entry name" value="LysR-type_TF"/>
</dbReference>
<keyword evidence="11" id="KW-1185">Reference proteome</keyword>
<dbReference type="InterPro" id="IPR036390">
    <property type="entry name" value="WH_DNA-bd_sf"/>
</dbReference>
<comment type="similarity">
    <text evidence="1">Belongs to the LysR transcriptional regulatory family.</text>
</comment>
<evidence type="ECO:0000256" key="8">
    <source>
        <dbReference type="SAM" id="MobiDB-lite"/>
    </source>
</evidence>
<dbReference type="Gene3D" id="3.40.1030.10">
    <property type="entry name" value="Nucleoside phosphorylase/phosphoribosyltransferase catalytic domain"/>
    <property type="match status" value="1"/>
</dbReference>
<dbReference type="InterPro" id="IPR036388">
    <property type="entry name" value="WH-like_DNA-bd_sf"/>
</dbReference>
<evidence type="ECO:0000259" key="9">
    <source>
        <dbReference type="PROSITE" id="PS50931"/>
    </source>
</evidence>
<dbReference type="Gene3D" id="1.10.10.10">
    <property type="entry name" value="Winged helix-like DNA-binding domain superfamily/Winged helix DNA-binding domain"/>
    <property type="match status" value="1"/>
</dbReference>
<dbReference type="Proteomes" id="UP001604002">
    <property type="component" value="Unassembled WGS sequence"/>
</dbReference>
<protein>
    <submittedName>
        <fullName evidence="10">Glycosyl transferase family protein</fullName>
    </submittedName>
</protein>
<sequence length="497" mass="53631">MPLPEHGDPRATDEGPRPQQGRDTLARGRLLLALDALLTTRSVTHAAARLGLQASGVSRILGELRDALGDQLLIRSGRGLVPSPLAETLRPKVRALAAGIREVFEPEVTEAAPAAPFDHRWNVPHRVPVEPLAYRSSAPLHDAPFSRAPADRAEDVVSRSEPSRRLAYAIGLVGAGRGKSLDAEEAEFAMATILRGEADPVQIGAFFSFIQARGVTAMELAGFVRAARTHVNARLGHGSTIAADLDWPCYTSPKCQKPPWFFHAAQLVAQAGHRVVLHGSSGAGAVSGRFNVIADKLAIPICSNAEEVSYALSHRGIAYVPLAELSPQLFRLMGLYALTNTRSPVNELVHLLQPVPAKASLLGVAKPSYRELHRYAGGLLGIRDLAILANARDVAQFAPYHLTTIHRLVNGAPIDTLVASRPAPPATIRTSVTSLEYWQGVWSGSVKDRRAEEIIIATAAGALLTIWRDAQARYEDARDAAEALWRARQPESRSRSD</sequence>
<keyword evidence="7" id="KW-0804">Transcription</keyword>
<evidence type="ECO:0000256" key="3">
    <source>
        <dbReference type="ARBA" id="ARBA00022676"/>
    </source>
</evidence>
<dbReference type="EMBL" id="JBAFVH010000021">
    <property type="protein sequence ID" value="MFG1375098.1"/>
    <property type="molecule type" value="Genomic_DNA"/>
</dbReference>
<dbReference type="PROSITE" id="PS50931">
    <property type="entry name" value="HTH_LYSR"/>
    <property type="match status" value="1"/>
</dbReference>
<dbReference type="InterPro" id="IPR036320">
    <property type="entry name" value="Glycosyl_Trfase_fam3_N_dom_sf"/>
</dbReference>
<feature type="region of interest" description="Disordered" evidence="8">
    <location>
        <begin position="1"/>
        <end position="22"/>
    </location>
</feature>
<accession>A0ABW7A2J1</accession>
<gene>
    <name evidence="10" type="ORF">V5F32_23225</name>
</gene>
<evidence type="ECO:0000256" key="4">
    <source>
        <dbReference type="ARBA" id="ARBA00022679"/>
    </source>
</evidence>
<dbReference type="GO" id="GO:0016740">
    <property type="term" value="F:transferase activity"/>
    <property type="evidence" value="ECO:0007669"/>
    <property type="project" value="UniProtKB-KW"/>
</dbReference>
<keyword evidence="6" id="KW-0238">DNA-binding</keyword>
<dbReference type="SUPFAM" id="SSF47648">
    <property type="entry name" value="Nucleoside phosphorylase/phosphoribosyltransferase N-terminal domain"/>
    <property type="match status" value="1"/>
</dbReference>
<dbReference type="Pfam" id="PF02885">
    <property type="entry name" value="Glycos_trans_3N"/>
    <property type="match status" value="1"/>
</dbReference>
<keyword evidence="5" id="KW-0805">Transcription regulation</keyword>